<evidence type="ECO:0000313" key="2">
    <source>
        <dbReference type="EMBL" id="OLQ00430.1"/>
    </source>
</evidence>
<feature type="compositionally biased region" description="Basic and acidic residues" evidence="1">
    <location>
        <begin position="1066"/>
        <end position="1075"/>
    </location>
</feature>
<accession>A0A1Q9DZ30</accession>
<feature type="region of interest" description="Disordered" evidence="1">
    <location>
        <begin position="703"/>
        <end position="734"/>
    </location>
</feature>
<feature type="region of interest" description="Disordered" evidence="1">
    <location>
        <begin position="169"/>
        <end position="236"/>
    </location>
</feature>
<feature type="compositionally biased region" description="Polar residues" evidence="1">
    <location>
        <begin position="859"/>
        <end position="874"/>
    </location>
</feature>
<protein>
    <submittedName>
        <fullName evidence="2">Uncharacterized protein</fullName>
    </submittedName>
</protein>
<feature type="region of interest" description="Disordered" evidence="1">
    <location>
        <begin position="305"/>
        <end position="377"/>
    </location>
</feature>
<dbReference type="Proteomes" id="UP000186817">
    <property type="component" value="Unassembled WGS sequence"/>
</dbReference>
<feature type="compositionally biased region" description="Polar residues" evidence="1">
    <location>
        <begin position="358"/>
        <end position="376"/>
    </location>
</feature>
<feature type="compositionally biased region" description="Low complexity" evidence="1">
    <location>
        <begin position="883"/>
        <end position="909"/>
    </location>
</feature>
<feature type="compositionally biased region" description="Basic and acidic residues" evidence="1">
    <location>
        <begin position="652"/>
        <end position="666"/>
    </location>
</feature>
<feature type="compositionally biased region" description="Low complexity" evidence="1">
    <location>
        <begin position="319"/>
        <end position="332"/>
    </location>
</feature>
<feature type="region of interest" description="Disordered" evidence="1">
    <location>
        <begin position="499"/>
        <end position="523"/>
    </location>
</feature>
<feature type="region of interest" description="Disordered" evidence="1">
    <location>
        <begin position="964"/>
        <end position="1044"/>
    </location>
</feature>
<feature type="region of interest" description="Disordered" evidence="1">
    <location>
        <begin position="412"/>
        <end position="431"/>
    </location>
</feature>
<dbReference type="AlphaFoldDB" id="A0A1Q9DZ30"/>
<gene>
    <name evidence="2" type="ORF">AK812_SmicGene16931</name>
</gene>
<feature type="region of interest" description="Disordered" evidence="1">
    <location>
        <begin position="773"/>
        <end position="802"/>
    </location>
</feature>
<feature type="compositionally biased region" description="Low complexity" evidence="1">
    <location>
        <begin position="176"/>
        <end position="192"/>
    </location>
</feature>
<name>A0A1Q9DZ30_SYMMI</name>
<feature type="region of interest" description="Disordered" evidence="1">
    <location>
        <begin position="816"/>
        <end position="952"/>
    </location>
</feature>
<feature type="compositionally biased region" description="Low complexity" evidence="1">
    <location>
        <begin position="1017"/>
        <end position="1032"/>
    </location>
</feature>
<sequence length="1098" mass="110558">MDLCDLRRLAEQSPRRAARLREALLSVLLPRLGMDPVHFPPMLRELHQRRIQAARQVLAAWLFLLLEGEATLPVKSKPPELLVERGVGVPWSENPESGGIQAGSAHRARHGAGSPMEASDLHGGPVGEALVPSQEPGRADGVVPEGYDRLCAGAVTVSSRGLERPWQHGATAEGNAQQSSSSGPAASELAPLGGVGGDRSWGGTARAPLETSAGSPGDNGIAETAVSGGSQSSQRAAYEALGAGPGRNGELHRGSGQAVDVHAGPVPEAAAVPQTLSRNDRVAPEGYDHLCAGAVTVSSQGLERPWQPGVAAEGNAQQSSSSGLSSSDVSLSPPRDAEGDRPWSGGTKRALGEDTAASGWSQSSRKSQAQDATSACNEEPFTEAMGAVGQRNAELHGSRPEDGDAHVGQVPEAAAFSQKPGRARTDPDGDDRQVAETLCAGGGCTAIDFLVSVIVEIIVGDRKLLSGHGSKRREPEFADSSEPFTEAMGAVGKRNAELHGEGTAGNVHPVPRRTGSRSEDGDAHVGQVPEAAAFSQKPGRACTDLPDGDDRQVAETLCAGGGCTAIDFLVSVIVEIIVGDRKLLSGHGSKRREPEFADSSEPFTEAMGAVGKRNAELHGEGTAGNVHPVPRRTGSRPEDGDAHVGQVPEAAEPGRARTDPDGDDRQVAETLCAGGAAGGSKGSSGLLQSGLAAEACAVSEGDAQRSTSWCPSSSKSSSVTGAGGDRSWSGGTARVPGELVATSTDETGCPGGIAIRLGKAEHQTVPQVSLTLPIPEHLGDSSDGSSEGTETASPVSVRSPASRALGTVGLRNAELHAGSHGEGGQEPGGAGAVTEGAGAGCGSPWPPGLAAEPAPGTNALPSSGPASWEPSSLTGAGDGSWKGSTAEASGETSAASPGGAGLADSAASGEPWNTASAGAEVSQAVPGCREVQGSHAGVGAATDGPQLSALPKVPPVRLSGAVVAEGYDAPSGGSSSHPGLAVHGENGPAASFPRQRKWSGSSAEQPGLRRSGEPEAVADASLGSSAAASCASHGPQQASEEAGQAEIMRSVAAVSPVSPAEVSGTEDQRSAELHEGSLAIAATSAETLEESGLHGFRV</sequence>
<evidence type="ECO:0000313" key="3">
    <source>
        <dbReference type="Proteomes" id="UP000186817"/>
    </source>
</evidence>
<feature type="region of interest" description="Disordered" evidence="1">
    <location>
        <begin position="92"/>
        <end position="143"/>
    </location>
</feature>
<dbReference type="OrthoDB" id="10394807at2759"/>
<keyword evidence="3" id="KW-1185">Reference proteome</keyword>
<feature type="compositionally biased region" description="Gly residues" evidence="1">
    <location>
        <begin position="820"/>
        <end position="841"/>
    </location>
</feature>
<evidence type="ECO:0000256" key="1">
    <source>
        <dbReference type="SAM" id="MobiDB-lite"/>
    </source>
</evidence>
<proteinExistence type="predicted"/>
<feature type="region of interest" description="Disordered" evidence="1">
    <location>
        <begin position="1056"/>
        <end position="1076"/>
    </location>
</feature>
<feature type="region of interest" description="Disordered" evidence="1">
    <location>
        <begin position="241"/>
        <end position="260"/>
    </location>
</feature>
<organism evidence="2 3">
    <name type="scientific">Symbiodinium microadriaticum</name>
    <name type="common">Dinoflagellate</name>
    <name type="synonym">Zooxanthella microadriatica</name>
    <dbReference type="NCBI Taxonomy" id="2951"/>
    <lineage>
        <taxon>Eukaryota</taxon>
        <taxon>Sar</taxon>
        <taxon>Alveolata</taxon>
        <taxon>Dinophyceae</taxon>
        <taxon>Suessiales</taxon>
        <taxon>Symbiodiniaceae</taxon>
        <taxon>Symbiodinium</taxon>
    </lineage>
</organism>
<comment type="caution">
    <text evidence="2">The sequence shown here is derived from an EMBL/GenBank/DDBJ whole genome shotgun (WGS) entry which is preliminary data.</text>
</comment>
<feature type="compositionally biased region" description="Low complexity" evidence="1">
    <location>
        <begin position="781"/>
        <end position="791"/>
    </location>
</feature>
<feature type="compositionally biased region" description="Low complexity" evidence="1">
    <location>
        <begin position="706"/>
        <end position="718"/>
    </location>
</feature>
<reference evidence="2 3" key="1">
    <citation type="submission" date="2016-02" db="EMBL/GenBank/DDBJ databases">
        <title>Genome analysis of coral dinoflagellate symbionts highlights evolutionary adaptations to a symbiotic lifestyle.</title>
        <authorList>
            <person name="Aranda M."/>
            <person name="Li Y."/>
            <person name="Liew Y.J."/>
            <person name="Baumgarten S."/>
            <person name="Simakov O."/>
            <person name="Wilson M."/>
            <person name="Piel J."/>
            <person name="Ashoor H."/>
            <person name="Bougouffa S."/>
            <person name="Bajic V.B."/>
            <person name="Ryu T."/>
            <person name="Ravasi T."/>
            <person name="Bayer T."/>
            <person name="Micklem G."/>
            <person name="Kim H."/>
            <person name="Bhak J."/>
            <person name="Lajeunesse T.C."/>
            <person name="Voolstra C.R."/>
        </authorList>
    </citation>
    <scope>NUCLEOTIDE SEQUENCE [LARGE SCALE GENOMIC DNA]</scope>
    <source>
        <strain evidence="2 3">CCMP2467</strain>
    </source>
</reference>
<dbReference type="EMBL" id="LSRX01000328">
    <property type="protein sequence ID" value="OLQ00430.1"/>
    <property type="molecule type" value="Genomic_DNA"/>
</dbReference>
<feature type="region of interest" description="Disordered" evidence="1">
    <location>
        <begin position="618"/>
        <end position="666"/>
    </location>
</feature>